<proteinExistence type="predicted"/>
<reference evidence="1 2" key="1">
    <citation type="submission" date="2018-07" db="EMBL/GenBank/DDBJ databases">
        <title>Genomic Encyclopedia of Type Strains, Phase III (KMG-III): the genomes of soil and plant-associated and newly described type strains.</title>
        <authorList>
            <person name="Whitman W."/>
        </authorList>
    </citation>
    <scope>NUCLEOTIDE SEQUENCE [LARGE SCALE GENOMIC DNA]</scope>
    <source>
        <strain evidence="1 2">CECT 7948</strain>
    </source>
</reference>
<dbReference type="Proteomes" id="UP000256919">
    <property type="component" value="Unassembled WGS sequence"/>
</dbReference>
<evidence type="ECO:0000313" key="2">
    <source>
        <dbReference type="Proteomes" id="UP000256919"/>
    </source>
</evidence>
<gene>
    <name evidence="1" type="ORF">DFQ09_10255</name>
</gene>
<dbReference type="EMBL" id="QREI01000002">
    <property type="protein sequence ID" value="REE25466.1"/>
    <property type="molecule type" value="Genomic_DNA"/>
</dbReference>
<accession>A0A3D9N166</accession>
<dbReference type="RefSeq" id="WP_115808468.1">
    <property type="nucleotide sequence ID" value="NZ_QREI01000002.1"/>
</dbReference>
<sequence length="123" mass="14166">MTKIHRSFSEPDRANLSWEETWRQEDKGLIKNYEVGRALAKKEPELAEKAKRGELPVLGYKGGVDKTLKKKEKIGALNYIAKWQALRGEDLNLNLDEEIVLTCTKTDMRVTFTMDLEKLKNSI</sequence>
<protein>
    <submittedName>
        <fullName evidence="1">Uncharacterized protein</fullName>
    </submittedName>
</protein>
<organism evidence="1 2">
    <name type="scientific">Winogradskyella pacifica</name>
    <dbReference type="NCBI Taxonomy" id="664642"/>
    <lineage>
        <taxon>Bacteria</taxon>
        <taxon>Pseudomonadati</taxon>
        <taxon>Bacteroidota</taxon>
        <taxon>Flavobacteriia</taxon>
        <taxon>Flavobacteriales</taxon>
        <taxon>Flavobacteriaceae</taxon>
        <taxon>Winogradskyella</taxon>
    </lineage>
</organism>
<comment type="caution">
    <text evidence="1">The sequence shown here is derived from an EMBL/GenBank/DDBJ whole genome shotgun (WGS) entry which is preliminary data.</text>
</comment>
<keyword evidence="2" id="KW-1185">Reference proteome</keyword>
<dbReference type="AlphaFoldDB" id="A0A3D9N166"/>
<name>A0A3D9N166_9FLAO</name>
<dbReference type="OrthoDB" id="8857594at2"/>
<evidence type="ECO:0000313" key="1">
    <source>
        <dbReference type="EMBL" id="REE25466.1"/>
    </source>
</evidence>